<evidence type="ECO:0000313" key="2">
    <source>
        <dbReference type="EMBL" id="MDR6238107.1"/>
    </source>
</evidence>
<dbReference type="EMBL" id="JAVDQD010000001">
    <property type="protein sequence ID" value="MDR6238107.1"/>
    <property type="molecule type" value="Genomic_DNA"/>
</dbReference>
<sequence length="463" mass="52745">MQRVASSSTYGGDHVYQRAMVDVINGGMPIQRKVYLDNSLEPLKSYEGLPSGLNLKLIQYTTDKESMEASDREIAAKLYDIFHSDMSFRIPGDASWDFVKSMLSLPLGDEVAMNFQRGDLFAGEGYEKHEASIKRHFPGAKADYLSIEALMKRFDIDGEIQDFDSFNRRITNIVTLMNLRIKEKDPNFIKTLTSLNTNLVKRRVRKDANHVKNAMISFRIKNGDTLHFELNGTNDAEVIRHLVAQDDNYPPQSPNAILHYLYEAKFTCSGLEDIDGSVKFYRNGRMVRAPWDDSPELWALAEKKRLPEVGASGGSVMGYEVLGWDDLGDEEAPMLSPIQQARRSVVIMRDRLDRYTDEQLIRGFDRKGDALEETAWKVPDHSLIASQFGRDEEHRKQILERLNSATTLAKQQMESASMEEKWSKKKEKKRSSSSKAVAESRMRQFEVSQINNPQPRGTGDDDL</sequence>
<feature type="compositionally biased region" description="Basic residues" evidence="1">
    <location>
        <begin position="423"/>
        <end position="432"/>
    </location>
</feature>
<dbReference type="RefSeq" id="WP_309937576.1">
    <property type="nucleotide sequence ID" value="NZ_AP025305.1"/>
</dbReference>
<keyword evidence="3" id="KW-1185">Reference proteome</keyword>
<feature type="compositionally biased region" description="Polar residues" evidence="1">
    <location>
        <begin position="446"/>
        <end position="455"/>
    </location>
</feature>
<accession>A0AAE4BS87</accession>
<evidence type="ECO:0000313" key="3">
    <source>
        <dbReference type="Proteomes" id="UP001185092"/>
    </source>
</evidence>
<dbReference type="AlphaFoldDB" id="A0AAE4BS87"/>
<proteinExistence type="predicted"/>
<organism evidence="2 3">
    <name type="scientific">Aureibacter tunicatorum</name>
    <dbReference type="NCBI Taxonomy" id="866807"/>
    <lineage>
        <taxon>Bacteria</taxon>
        <taxon>Pseudomonadati</taxon>
        <taxon>Bacteroidota</taxon>
        <taxon>Cytophagia</taxon>
        <taxon>Cytophagales</taxon>
        <taxon>Persicobacteraceae</taxon>
        <taxon>Aureibacter</taxon>
    </lineage>
</organism>
<evidence type="ECO:0000256" key="1">
    <source>
        <dbReference type="SAM" id="MobiDB-lite"/>
    </source>
</evidence>
<name>A0AAE4BS87_9BACT</name>
<comment type="caution">
    <text evidence="2">The sequence shown here is derived from an EMBL/GenBank/DDBJ whole genome shotgun (WGS) entry which is preliminary data.</text>
</comment>
<reference evidence="2" key="1">
    <citation type="submission" date="2023-07" db="EMBL/GenBank/DDBJ databases">
        <title>Genomic Encyclopedia of Type Strains, Phase IV (KMG-IV): sequencing the most valuable type-strain genomes for metagenomic binning, comparative biology and taxonomic classification.</title>
        <authorList>
            <person name="Goeker M."/>
        </authorList>
    </citation>
    <scope>NUCLEOTIDE SEQUENCE</scope>
    <source>
        <strain evidence="2">DSM 26174</strain>
    </source>
</reference>
<protein>
    <submittedName>
        <fullName evidence="2">Uncharacterized protein</fullName>
    </submittedName>
</protein>
<gene>
    <name evidence="2" type="ORF">HNQ88_001083</name>
</gene>
<dbReference type="Proteomes" id="UP001185092">
    <property type="component" value="Unassembled WGS sequence"/>
</dbReference>
<feature type="region of interest" description="Disordered" evidence="1">
    <location>
        <begin position="409"/>
        <end position="463"/>
    </location>
</feature>